<dbReference type="HOGENOM" id="CLU_2072534_0_0_1"/>
<dbReference type="EMBL" id="KN818367">
    <property type="protein sequence ID" value="KIL57499.1"/>
    <property type="molecule type" value="Genomic_DNA"/>
</dbReference>
<organism evidence="1 2">
    <name type="scientific">Amanita muscaria (strain Koide BX008)</name>
    <dbReference type="NCBI Taxonomy" id="946122"/>
    <lineage>
        <taxon>Eukaryota</taxon>
        <taxon>Fungi</taxon>
        <taxon>Dikarya</taxon>
        <taxon>Basidiomycota</taxon>
        <taxon>Agaricomycotina</taxon>
        <taxon>Agaricomycetes</taxon>
        <taxon>Agaricomycetidae</taxon>
        <taxon>Agaricales</taxon>
        <taxon>Pluteineae</taxon>
        <taxon>Amanitaceae</taxon>
        <taxon>Amanita</taxon>
    </lineage>
</organism>
<evidence type="ECO:0000313" key="1">
    <source>
        <dbReference type="EMBL" id="KIL57499.1"/>
    </source>
</evidence>
<reference evidence="1 2" key="1">
    <citation type="submission" date="2014-04" db="EMBL/GenBank/DDBJ databases">
        <title>Evolutionary Origins and Diversification of the Mycorrhizal Mutualists.</title>
        <authorList>
            <consortium name="DOE Joint Genome Institute"/>
            <consortium name="Mycorrhizal Genomics Consortium"/>
            <person name="Kohler A."/>
            <person name="Kuo A."/>
            <person name="Nagy L.G."/>
            <person name="Floudas D."/>
            <person name="Copeland A."/>
            <person name="Barry K.W."/>
            <person name="Cichocki N."/>
            <person name="Veneault-Fourrey C."/>
            <person name="LaButti K."/>
            <person name="Lindquist E.A."/>
            <person name="Lipzen A."/>
            <person name="Lundell T."/>
            <person name="Morin E."/>
            <person name="Murat C."/>
            <person name="Riley R."/>
            <person name="Ohm R."/>
            <person name="Sun H."/>
            <person name="Tunlid A."/>
            <person name="Henrissat B."/>
            <person name="Grigoriev I.V."/>
            <person name="Hibbett D.S."/>
            <person name="Martin F."/>
        </authorList>
    </citation>
    <scope>NUCLEOTIDE SEQUENCE [LARGE SCALE GENOMIC DNA]</scope>
    <source>
        <strain evidence="1 2">Koide BX008</strain>
    </source>
</reference>
<gene>
    <name evidence="1" type="ORF">M378DRAFT_381903</name>
</gene>
<evidence type="ECO:0000313" key="2">
    <source>
        <dbReference type="Proteomes" id="UP000054549"/>
    </source>
</evidence>
<accession>A0A0C2SU10</accession>
<proteinExistence type="predicted"/>
<sequence>MAVPQSLARRSLIMHRSSTSQQDIRRGQQSMAYVQVMVSFTTRIKSLFSSSSKRKNGSVPIIVTRTDKHVVTVIQLPGFTPTKRISKSKTRARYERETEERQYITALQTIAALPIVIF</sequence>
<name>A0A0C2SU10_AMAMK</name>
<dbReference type="InParanoid" id="A0A0C2SU10"/>
<keyword evidence="2" id="KW-1185">Reference proteome</keyword>
<dbReference type="Proteomes" id="UP000054549">
    <property type="component" value="Unassembled WGS sequence"/>
</dbReference>
<dbReference type="AlphaFoldDB" id="A0A0C2SU10"/>
<protein>
    <submittedName>
        <fullName evidence="1">Uncharacterized protein</fullName>
    </submittedName>
</protein>